<dbReference type="SUPFAM" id="SSF52172">
    <property type="entry name" value="CheY-like"/>
    <property type="match status" value="1"/>
</dbReference>
<dbReference type="InterPro" id="IPR036388">
    <property type="entry name" value="WH-like_DNA-bd_sf"/>
</dbReference>
<keyword evidence="5 9" id="KW-0238">DNA-binding</keyword>
<keyword evidence="3" id="KW-0902">Two-component regulatory system</keyword>
<keyword evidence="2 8" id="KW-0597">Phosphoprotein</keyword>
<dbReference type="GO" id="GO:0000976">
    <property type="term" value="F:transcription cis-regulatory region binding"/>
    <property type="evidence" value="ECO:0007669"/>
    <property type="project" value="TreeGrafter"/>
</dbReference>
<dbReference type="InterPro" id="IPR001867">
    <property type="entry name" value="OmpR/PhoB-type_DNA-bd"/>
</dbReference>
<feature type="domain" description="OmpR/PhoB-type" evidence="11">
    <location>
        <begin position="129"/>
        <end position="228"/>
    </location>
</feature>
<dbReference type="PROSITE" id="PS51755">
    <property type="entry name" value="OMPR_PHOB"/>
    <property type="match status" value="1"/>
</dbReference>
<evidence type="ECO:0000256" key="9">
    <source>
        <dbReference type="PROSITE-ProRule" id="PRU01091"/>
    </source>
</evidence>
<feature type="DNA-binding region" description="OmpR/PhoB-type" evidence="9">
    <location>
        <begin position="129"/>
        <end position="228"/>
    </location>
</feature>
<dbReference type="FunFam" id="1.10.10.10:FF:000018">
    <property type="entry name" value="DNA-binding response regulator ResD"/>
    <property type="match status" value="1"/>
</dbReference>
<dbReference type="PANTHER" id="PTHR48111">
    <property type="entry name" value="REGULATOR OF RPOS"/>
    <property type="match status" value="1"/>
</dbReference>
<dbReference type="Proteomes" id="UP000824090">
    <property type="component" value="Unassembled WGS sequence"/>
</dbReference>
<evidence type="ECO:0000256" key="8">
    <source>
        <dbReference type="PROSITE-ProRule" id="PRU00169"/>
    </source>
</evidence>
<dbReference type="EMBL" id="DVMP01000012">
    <property type="protein sequence ID" value="HIU24973.1"/>
    <property type="molecule type" value="Genomic_DNA"/>
</dbReference>
<organism evidence="12 13">
    <name type="scientific">Candidatus Allocopromorpha excrementigallinarum</name>
    <dbReference type="NCBI Taxonomy" id="2840742"/>
    <lineage>
        <taxon>Bacteria</taxon>
        <taxon>Bacillati</taxon>
        <taxon>Bacillota</taxon>
        <taxon>Clostridia</taxon>
        <taxon>Eubacteriales</taxon>
        <taxon>Eubacteriaceae</taxon>
        <taxon>Eubacteriaceae incertae sedis</taxon>
        <taxon>Candidatus Allocopromorpha</taxon>
    </lineage>
</organism>
<comment type="function">
    <text evidence="7">May play the central regulatory role in sporulation. It may be an element of the effector pathway responsible for the activation of sporulation genes in response to nutritional stress. Spo0A may act in concert with spo0H (a sigma factor) to control the expression of some genes that are critical to the sporulation process.</text>
</comment>
<evidence type="ECO:0000313" key="12">
    <source>
        <dbReference type="EMBL" id="HIU24973.1"/>
    </source>
</evidence>
<evidence type="ECO:0000259" key="10">
    <source>
        <dbReference type="PROSITE" id="PS50110"/>
    </source>
</evidence>
<dbReference type="AlphaFoldDB" id="A0A9D1HYI6"/>
<evidence type="ECO:0000256" key="2">
    <source>
        <dbReference type="ARBA" id="ARBA00022553"/>
    </source>
</evidence>
<dbReference type="GO" id="GO:0032993">
    <property type="term" value="C:protein-DNA complex"/>
    <property type="evidence" value="ECO:0007669"/>
    <property type="project" value="TreeGrafter"/>
</dbReference>
<dbReference type="SMART" id="SM00862">
    <property type="entry name" value="Trans_reg_C"/>
    <property type="match status" value="1"/>
</dbReference>
<dbReference type="CDD" id="cd17574">
    <property type="entry name" value="REC_OmpR"/>
    <property type="match status" value="1"/>
</dbReference>
<gene>
    <name evidence="12" type="ORF">IAC50_00550</name>
</gene>
<dbReference type="InterPro" id="IPR016032">
    <property type="entry name" value="Sig_transdc_resp-reg_C-effctor"/>
</dbReference>
<reference evidence="12" key="1">
    <citation type="submission" date="2020-10" db="EMBL/GenBank/DDBJ databases">
        <authorList>
            <person name="Gilroy R."/>
        </authorList>
    </citation>
    <scope>NUCLEOTIDE SEQUENCE</scope>
    <source>
        <strain evidence="12">ChiHcec3-6078</strain>
    </source>
</reference>
<dbReference type="Pfam" id="PF00072">
    <property type="entry name" value="Response_reg"/>
    <property type="match status" value="1"/>
</dbReference>
<dbReference type="InterPro" id="IPR001789">
    <property type="entry name" value="Sig_transdc_resp-reg_receiver"/>
</dbReference>
<name>A0A9D1HYI6_9FIRM</name>
<evidence type="ECO:0000256" key="7">
    <source>
        <dbReference type="ARBA" id="ARBA00024867"/>
    </source>
</evidence>
<evidence type="ECO:0000256" key="3">
    <source>
        <dbReference type="ARBA" id="ARBA00023012"/>
    </source>
</evidence>
<keyword evidence="4" id="KW-0805">Transcription regulation</keyword>
<evidence type="ECO:0000256" key="4">
    <source>
        <dbReference type="ARBA" id="ARBA00023015"/>
    </source>
</evidence>
<dbReference type="Gene3D" id="6.10.250.690">
    <property type="match status" value="1"/>
</dbReference>
<evidence type="ECO:0000256" key="5">
    <source>
        <dbReference type="ARBA" id="ARBA00023125"/>
    </source>
</evidence>
<accession>A0A9D1HYI6</accession>
<evidence type="ECO:0000259" key="11">
    <source>
        <dbReference type="PROSITE" id="PS51755"/>
    </source>
</evidence>
<dbReference type="GO" id="GO:0005829">
    <property type="term" value="C:cytosol"/>
    <property type="evidence" value="ECO:0007669"/>
    <property type="project" value="TreeGrafter"/>
</dbReference>
<dbReference type="InterPro" id="IPR011006">
    <property type="entry name" value="CheY-like_superfamily"/>
</dbReference>
<evidence type="ECO:0000256" key="6">
    <source>
        <dbReference type="ARBA" id="ARBA00023163"/>
    </source>
</evidence>
<dbReference type="Pfam" id="PF00486">
    <property type="entry name" value="Trans_reg_C"/>
    <property type="match status" value="1"/>
</dbReference>
<dbReference type="GO" id="GO:0000156">
    <property type="term" value="F:phosphorelay response regulator activity"/>
    <property type="evidence" value="ECO:0007669"/>
    <property type="project" value="TreeGrafter"/>
</dbReference>
<dbReference type="InterPro" id="IPR039420">
    <property type="entry name" value="WalR-like"/>
</dbReference>
<dbReference type="Gene3D" id="3.40.50.2300">
    <property type="match status" value="1"/>
</dbReference>
<proteinExistence type="predicted"/>
<feature type="domain" description="Response regulatory" evidence="10">
    <location>
        <begin position="3"/>
        <end position="116"/>
    </location>
</feature>
<dbReference type="PROSITE" id="PS50110">
    <property type="entry name" value="RESPONSE_REGULATORY"/>
    <property type="match status" value="1"/>
</dbReference>
<comment type="caution">
    <text evidence="12">The sequence shown here is derived from an EMBL/GenBank/DDBJ whole genome shotgun (WGS) entry which is preliminary data.</text>
</comment>
<evidence type="ECO:0000256" key="1">
    <source>
        <dbReference type="ARBA" id="ARBA00018672"/>
    </source>
</evidence>
<dbReference type="SMART" id="SM00448">
    <property type="entry name" value="REC"/>
    <property type="match status" value="1"/>
</dbReference>
<dbReference type="Gene3D" id="1.10.10.10">
    <property type="entry name" value="Winged helix-like DNA-binding domain superfamily/Winged helix DNA-binding domain"/>
    <property type="match status" value="1"/>
</dbReference>
<evidence type="ECO:0000313" key="13">
    <source>
        <dbReference type="Proteomes" id="UP000824090"/>
    </source>
</evidence>
<dbReference type="SUPFAM" id="SSF46894">
    <property type="entry name" value="C-terminal effector domain of the bipartite response regulators"/>
    <property type="match status" value="1"/>
</dbReference>
<keyword evidence="6" id="KW-0804">Transcription</keyword>
<dbReference type="GO" id="GO:0006355">
    <property type="term" value="P:regulation of DNA-templated transcription"/>
    <property type="evidence" value="ECO:0007669"/>
    <property type="project" value="InterPro"/>
</dbReference>
<protein>
    <recommendedName>
        <fullName evidence="1">Stage 0 sporulation protein A homolog</fullName>
    </recommendedName>
</protein>
<dbReference type="CDD" id="cd00383">
    <property type="entry name" value="trans_reg_C"/>
    <property type="match status" value="1"/>
</dbReference>
<dbReference type="FunFam" id="3.40.50.2300:FF:000001">
    <property type="entry name" value="DNA-binding response regulator PhoB"/>
    <property type="match status" value="1"/>
</dbReference>
<feature type="modified residue" description="4-aspartylphosphate" evidence="8">
    <location>
        <position position="52"/>
    </location>
</feature>
<dbReference type="PANTHER" id="PTHR48111:SF26">
    <property type="entry name" value="STAGE 0 SPORULATION PROTEIN A HOMOLOG"/>
    <property type="match status" value="1"/>
</dbReference>
<sequence>MDRILIIEDDKAIAAIEKDYLEIEGFSVTVAEDGRKGLELGLSQNFDLILLDLMLPAIDGFTVCRRLREKINIPILMVTARQEDIDKIRGLGLGADDYIEKPFSPAVLVARVKANMAQYRRLSEKKTPPSEIKIGSIRINTGTRRVYADGREVELKNKEYELLLFLMENVDLVFDRETLYEKVWGLDAVGDNATVAVHINRLREKLEENPSEPRYIETVWGAGYRFRG</sequence>
<reference evidence="12" key="2">
    <citation type="journal article" date="2021" name="PeerJ">
        <title>Extensive microbial diversity within the chicken gut microbiome revealed by metagenomics and culture.</title>
        <authorList>
            <person name="Gilroy R."/>
            <person name="Ravi A."/>
            <person name="Getino M."/>
            <person name="Pursley I."/>
            <person name="Horton D.L."/>
            <person name="Alikhan N.F."/>
            <person name="Baker D."/>
            <person name="Gharbi K."/>
            <person name="Hall N."/>
            <person name="Watson M."/>
            <person name="Adriaenssens E.M."/>
            <person name="Foster-Nyarko E."/>
            <person name="Jarju S."/>
            <person name="Secka A."/>
            <person name="Antonio M."/>
            <person name="Oren A."/>
            <person name="Chaudhuri R.R."/>
            <person name="La Ragione R."/>
            <person name="Hildebrand F."/>
            <person name="Pallen M.J."/>
        </authorList>
    </citation>
    <scope>NUCLEOTIDE SEQUENCE</scope>
    <source>
        <strain evidence="12">ChiHcec3-6078</strain>
    </source>
</reference>